<evidence type="ECO:0000256" key="3">
    <source>
        <dbReference type="PROSITE-ProRule" id="PRU00464"/>
    </source>
</evidence>
<dbReference type="GO" id="GO:0016787">
    <property type="term" value="F:hydrolase activity"/>
    <property type="evidence" value="ECO:0007669"/>
    <property type="project" value="UniProtKB-KW"/>
</dbReference>
<dbReference type="OrthoDB" id="1915375at2759"/>
<reference evidence="5 6" key="1">
    <citation type="journal article" date="2014" name="Mol. Plant">
        <title>Chromosome Scale Genome Assembly and Transcriptome Profiling of Nannochloropsis gaditana in Nitrogen Depletion.</title>
        <authorList>
            <person name="Corteggiani Carpinelli E."/>
            <person name="Telatin A."/>
            <person name="Vitulo N."/>
            <person name="Forcato C."/>
            <person name="D'Angelo M."/>
            <person name="Schiavon R."/>
            <person name="Vezzi A."/>
            <person name="Giacometti G.M."/>
            <person name="Morosinotto T."/>
            <person name="Valle G."/>
        </authorList>
    </citation>
    <scope>NUCLEOTIDE SEQUENCE [LARGE SCALE GENOMIC DNA]</scope>
    <source>
        <strain evidence="5 6">B-31</strain>
    </source>
</reference>
<accession>W7TVM8</accession>
<evidence type="ECO:0000256" key="2">
    <source>
        <dbReference type="ARBA" id="ARBA00022801"/>
    </source>
</evidence>
<evidence type="ECO:0000259" key="4">
    <source>
        <dbReference type="PROSITE" id="PS51084"/>
    </source>
</evidence>
<name>W7TVM8_9STRA</name>
<feature type="domain" description="HIT" evidence="4">
    <location>
        <begin position="32"/>
        <end position="144"/>
    </location>
</feature>
<dbReference type="Proteomes" id="UP000019335">
    <property type="component" value="Chromosome 13"/>
</dbReference>
<dbReference type="PROSITE" id="PS51084">
    <property type="entry name" value="HIT_2"/>
    <property type="match status" value="1"/>
</dbReference>
<keyword evidence="6" id="KW-1185">Reference proteome</keyword>
<evidence type="ECO:0000313" key="5">
    <source>
        <dbReference type="EMBL" id="EWM24661.1"/>
    </source>
</evidence>
<dbReference type="PANTHER" id="PTHR12486:SF5">
    <property type="entry name" value="ADENOSINE 5'-MONOPHOSPHORAMIDASE HINT3"/>
    <property type="match status" value="1"/>
</dbReference>
<dbReference type="AlphaFoldDB" id="W7TVM8"/>
<dbReference type="Gene3D" id="3.30.428.10">
    <property type="entry name" value="HIT-like"/>
    <property type="match status" value="1"/>
</dbReference>
<gene>
    <name evidence="5" type="ORF">Naga_100055g15</name>
</gene>
<dbReference type="PANTHER" id="PTHR12486">
    <property type="entry name" value="APRATAXIN-RELATED"/>
    <property type="match status" value="1"/>
</dbReference>
<dbReference type="GO" id="GO:0000166">
    <property type="term" value="F:nucleotide binding"/>
    <property type="evidence" value="ECO:0007669"/>
    <property type="project" value="UniProtKB-KW"/>
</dbReference>
<sequence length="205" mass="23529">MPCNLLNAARMGNLLTKGVTYEADNVTIKRCLFCDIAADKQGSRKTPIAYEDEQVVVFAPLEKCALEHWLVVPRAHIRNATTLQPTDLPILKYMRDVGYQVLKDKQPDVNLSKMQFCFHIEPFNSIAHIHLHCQVPPFITPISAFKYKEGTSWCWSHDAVCSHVAIETTTRGCPATACYCKAFRWIYLFIKSLHNWWTILCRVQK</sequence>
<organism evidence="5 6">
    <name type="scientific">Nannochloropsis gaditana</name>
    <dbReference type="NCBI Taxonomy" id="72520"/>
    <lineage>
        <taxon>Eukaryota</taxon>
        <taxon>Sar</taxon>
        <taxon>Stramenopiles</taxon>
        <taxon>Ochrophyta</taxon>
        <taxon>Eustigmatophyceae</taxon>
        <taxon>Eustigmatales</taxon>
        <taxon>Monodopsidaceae</taxon>
        <taxon>Nannochloropsis</taxon>
    </lineage>
</organism>
<protein>
    <submittedName>
        <fullName evidence="5">Histidine triad nucleotide binding protein</fullName>
    </submittedName>
</protein>
<proteinExistence type="predicted"/>
<dbReference type="EMBL" id="AZIL01001175">
    <property type="protein sequence ID" value="EWM24661.1"/>
    <property type="molecule type" value="Genomic_DNA"/>
</dbReference>
<evidence type="ECO:0000313" key="6">
    <source>
        <dbReference type="Proteomes" id="UP000019335"/>
    </source>
</evidence>
<dbReference type="InterPro" id="IPR036265">
    <property type="entry name" value="HIT-like_sf"/>
</dbReference>
<keyword evidence="2" id="KW-0378">Hydrolase</keyword>
<evidence type="ECO:0000256" key="1">
    <source>
        <dbReference type="ARBA" id="ARBA00022741"/>
    </source>
</evidence>
<feature type="short sequence motif" description="Histidine triad motif" evidence="3">
    <location>
        <begin position="128"/>
        <end position="132"/>
    </location>
</feature>
<dbReference type="InterPro" id="IPR011146">
    <property type="entry name" value="HIT-like"/>
</dbReference>
<dbReference type="Pfam" id="PF11969">
    <property type="entry name" value="DcpS_C"/>
    <property type="match status" value="1"/>
</dbReference>
<dbReference type="SUPFAM" id="SSF54197">
    <property type="entry name" value="HIT-like"/>
    <property type="match status" value="1"/>
</dbReference>
<keyword evidence="1" id="KW-0547">Nucleotide-binding</keyword>
<comment type="caution">
    <text evidence="5">The sequence shown here is derived from an EMBL/GenBank/DDBJ whole genome shotgun (WGS) entry which is preliminary data.</text>
</comment>